<accession>B4L4Z9</accession>
<dbReference type="eggNOG" id="ENOG502RWPC">
    <property type="taxonomic scope" value="Eukaryota"/>
</dbReference>
<protein>
    <submittedName>
        <fullName evidence="2">Uncharacterized protein</fullName>
    </submittedName>
</protein>
<sequence>MFNNRKQVQQAANQQELDNLMDYSSGASSDLEDVNINIMSNDEGIFVHTTPNNSENLSGVSVNGSPVPPSENTSVFKQLFATLEAEHQKLQGLEQRRIKLTEEMKNLREMLQQENRRLRSQSHEPPSRSDSTPTTSSSIRKSNLAKSGKNSPRDVAGSSVSRGVTILEHNRADDTLVSVSVPFRLEEQRPRPQIGEVVIEMVDSNPSMPQLQTIESSSLWHTPVTSVDLETFLQMSSTSGAQSSTQASKSDKSSTRAD</sequence>
<dbReference type="HOGENOM" id="CLU_1078760_0_0_1"/>
<evidence type="ECO:0000313" key="2">
    <source>
        <dbReference type="EMBL" id="EDW06258.1"/>
    </source>
</evidence>
<feature type="region of interest" description="Disordered" evidence="1">
    <location>
        <begin position="236"/>
        <end position="258"/>
    </location>
</feature>
<feature type="compositionally biased region" description="Basic and acidic residues" evidence="1">
    <location>
        <begin position="115"/>
        <end position="127"/>
    </location>
</feature>
<feature type="compositionally biased region" description="Polar residues" evidence="1">
    <location>
        <begin position="139"/>
        <end position="150"/>
    </location>
</feature>
<dbReference type="PhylomeDB" id="B4L4Z9"/>
<name>B4L4Z9_DROMO</name>
<feature type="compositionally biased region" description="Basic and acidic residues" evidence="1">
    <location>
        <begin position="249"/>
        <end position="258"/>
    </location>
</feature>
<organism evidence="2 3">
    <name type="scientific">Drosophila mojavensis</name>
    <name type="common">Fruit fly</name>
    <dbReference type="NCBI Taxonomy" id="7230"/>
    <lineage>
        <taxon>Eukaryota</taxon>
        <taxon>Metazoa</taxon>
        <taxon>Ecdysozoa</taxon>
        <taxon>Arthropoda</taxon>
        <taxon>Hexapoda</taxon>
        <taxon>Insecta</taxon>
        <taxon>Pterygota</taxon>
        <taxon>Neoptera</taxon>
        <taxon>Endopterygota</taxon>
        <taxon>Diptera</taxon>
        <taxon>Brachycera</taxon>
        <taxon>Muscomorpha</taxon>
        <taxon>Ephydroidea</taxon>
        <taxon>Drosophilidae</taxon>
        <taxon>Drosophila</taxon>
    </lineage>
</organism>
<dbReference type="OrthoDB" id="7865766at2759"/>
<dbReference type="Proteomes" id="UP000009192">
    <property type="component" value="Unassembled WGS sequence"/>
</dbReference>
<keyword evidence="3" id="KW-1185">Reference proteome</keyword>
<dbReference type="AlphaFoldDB" id="B4L4Z9"/>
<gene>
    <name evidence="2" type="primary">Dmoj\GI21623</name>
    <name evidence="2" type="ORF">Dmoj_GI21623</name>
</gene>
<feature type="compositionally biased region" description="Low complexity" evidence="1">
    <location>
        <begin position="128"/>
        <end position="138"/>
    </location>
</feature>
<proteinExistence type="predicted"/>
<dbReference type="SMR" id="B4L4Z9"/>
<dbReference type="InParanoid" id="B4L4Z9"/>
<dbReference type="KEGG" id="dmo:Dmoj_GI21623"/>
<feature type="region of interest" description="Disordered" evidence="1">
    <location>
        <begin position="115"/>
        <end position="159"/>
    </location>
</feature>
<feature type="compositionally biased region" description="Low complexity" evidence="1">
    <location>
        <begin position="236"/>
        <end position="248"/>
    </location>
</feature>
<reference evidence="2 3" key="1">
    <citation type="journal article" date="2007" name="Nature">
        <title>Evolution of genes and genomes on the Drosophila phylogeny.</title>
        <authorList>
            <consortium name="Drosophila 12 Genomes Consortium"/>
            <person name="Clark A.G."/>
            <person name="Eisen M.B."/>
            <person name="Smith D.R."/>
            <person name="Bergman C.M."/>
            <person name="Oliver B."/>
            <person name="Markow T.A."/>
            <person name="Kaufman T.C."/>
            <person name="Kellis M."/>
            <person name="Gelbart W."/>
            <person name="Iyer V.N."/>
            <person name="Pollard D.A."/>
            <person name="Sackton T.B."/>
            <person name="Larracuente A.M."/>
            <person name="Singh N.D."/>
            <person name="Abad J.P."/>
            <person name="Abt D.N."/>
            <person name="Adryan B."/>
            <person name="Aguade M."/>
            <person name="Akashi H."/>
            <person name="Anderson W.W."/>
            <person name="Aquadro C.F."/>
            <person name="Ardell D.H."/>
            <person name="Arguello R."/>
            <person name="Artieri C.G."/>
            <person name="Barbash D.A."/>
            <person name="Barker D."/>
            <person name="Barsanti P."/>
            <person name="Batterham P."/>
            <person name="Batzoglou S."/>
            <person name="Begun D."/>
            <person name="Bhutkar A."/>
            <person name="Blanco E."/>
            <person name="Bosak S.A."/>
            <person name="Bradley R.K."/>
            <person name="Brand A.D."/>
            <person name="Brent M.R."/>
            <person name="Brooks A.N."/>
            <person name="Brown R.H."/>
            <person name="Butlin R.K."/>
            <person name="Caggese C."/>
            <person name="Calvi B.R."/>
            <person name="Bernardo de Carvalho A."/>
            <person name="Caspi A."/>
            <person name="Castrezana S."/>
            <person name="Celniker S.E."/>
            <person name="Chang J.L."/>
            <person name="Chapple C."/>
            <person name="Chatterji S."/>
            <person name="Chinwalla A."/>
            <person name="Civetta A."/>
            <person name="Clifton S.W."/>
            <person name="Comeron J.M."/>
            <person name="Costello J.C."/>
            <person name="Coyne J.A."/>
            <person name="Daub J."/>
            <person name="David R.G."/>
            <person name="Delcher A.L."/>
            <person name="Delehaunty K."/>
            <person name="Do C.B."/>
            <person name="Ebling H."/>
            <person name="Edwards K."/>
            <person name="Eickbush T."/>
            <person name="Evans J.D."/>
            <person name="Filipski A."/>
            <person name="Findeiss S."/>
            <person name="Freyhult E."/>
            <person name="Fulton L."/>
            <person name="Fulton R."/>
            <person name="Garcia A.C."/>
            <person name="Gardiner A."/>
            <person name="Garfield D.A."/>
            <person name="Garvin B.E."/>
            <person name="Gibson G."/>
            <person name="Gilbert D."/>
            <person name="Gnerre S."/>
            <person name="Godfrey J."/>
            <person name="Good R."/>
            <person name="Gotea V."/>
            <person name="Gravely B."/>
            <person name="Greenberg A.J."/>
            <person name="Griffiths-Jones S."/>
            <person name="Gross S."/>
            <person name="Guigo R."/>
            <person name="Gustafson E.A."/>
            <person name="Haerty W."/>
            <person name="Hahn M.W."/>
            <person name="Halligan D.L."/>
            <person name="Halpern A.L."/>
            <person name="Halter G.M."/>
            <person name="Han M.V."/>
            <person name="Heger A."/>
            <person name="Hillier L."/>
            <person name="Hinrichs A.S."/>
            <person name="Holmes I."/>
            <person name="Hoskins R.A."/>
            <person name="Hubisz M.J."/>
            <person name="Hultmark D."/>
            <person name="Huntley M.A."/>
            <person name="Jaffe D.B."/>
            <person name="Jagadeeshan S."/>
            <person name="Jeck W.R."/>
            <person name="Johnson J."/>
            <person name="Jones C.D."/>
            <person name="Jordan W.C."/>
            <person name="Karpen G.H."/>
            <person name="Kataoka E."/>
            <person name="Keightley P.D."/>
            <person name="Kheradpour P."/>
            <person name="Kirkness E.F."/>
            <person name="Koerich L.B."/>
            <person name="Kristiansen K."/>
            <person name="Kudrna D."/>
            <person name="Kulathinal R.J."/>
            <person name="Kumar S."/>
            <person name="Kwok R."/>
            <person name="Lander E."/>
            <person name="Langley C.H."/>
            <person name="Lapoint R."/>
            <person name="Lazzaro B.P."/>
            <person name="Lee S.J."/>
            <person name="Levesque L."/>
            <person name="Li R."/>
            <person name="Lin C.F."/>
            <person name="Lin M.F."/>
            <person name="Lindblad-Toh K."/>
            <person name="Llopart A."/>
            <person name="Long M."/>
            <person name="Low L."/>
            <person name="Lozovsky E."/>
            <person name="Lu J."/>
            <person name="Luo M."/>
            <person name="Machado C.A."/>
            <person name="Makalowski W."/>
            <person name="Marzo M."/>
            <person name="Matsuda M."/>
            <person name="Matzkin L."/>
            <person name="McAllister B."/>
            <person name="McBride C.S."/>
            <person name="McKernan B."/>
            <person name="McKernan K."/>
            <person name="Mendez-Lago M."/>
            <person name="Minx P."/>
            <person name="Mollenhauer M.U."/>
            <person name="Montooth K."/>
            <person name="Mount S.M."/>
            <person name="Mu X."/>
            <person name="Myers E."/>
            <person name="Negre B."/>
            <person name="Newfeld S."/>
            <person name="Nielsen R."/>
            <person name="Noor M.A."/>
            <person name="O'Grady P."/>
            <person name="Pachter L."/>
            <person name="Papaceit M."/>
            <person name="Parisi M.J."/>
            <person name="Parisi M."/>
            <person name="Parts L."/>
            <person name="Pedersen J.S."/>
            <person name="Pesole G."/>
            <person name="Phillippy A.M."/>
            <person name="Ponting C.P."/>
            <person name="Pop M."/>
            <person name="Porcelli D."/>
            <person name="Powell J.R."/>
            <person name="Prohaska S."/>
            <person name="Pruitt K."/>
            <person name="Puig M."/>
            <person name="Quesneville H."/>
            <person name="Ram K.R."/>
            <person name="Rand D."/>
            <person name="Rasmussen M.D."/>
            <person name="Reed L.K."/>
            <person name="Reenan R."/>
            <person name="Reily A."/>
            <person name="Remington K.A."/>
            <person name="Rieger T.T."/>
            <person name="Ritchie M.G."/>
            <person name="Robin C."/>
            <person name="Rogers Y.H."/>
            <person name="Rohde C."/>
            <person name="Rozas J."/>
            <person name="Rubenfield M.J."/>
            <person name="Ruiz A."/>
            <person name="Russo S."/>
            <person name="Salzberg S.L."/>
            <person name="Sanchez-Gracia A."/>
            <person name="Saranga D.J."/>
            <person name="Sato H."/>
            <person name="Schaeffer S.W."/>
            <person name="Schatz M.C."/>
            <person name="Schlenke T."/>
            <person name="Schwartz R."/>
            <person name="Segarra C."/>
            <person name="Singh R.S."/>
            <person name="Sirot L."/>
            <person name="Sirota M."/>
            <person name="Sisneros N.B."/>
            <person name="Smith C.D."/>
            <person name="Smith T.F."/>
            <person name="Spieth J."/>
            <person name="Stage D.E."/>
            <person name="Stark A."/>
            <person name="Stephan W."/>
            <person name="Strausberg R.L."/>
            <person name="Strempel S."/>
            <person name="Sturgill D."/>
            <person name="Sutton G."/>
            <person name="Sutton G.G."/>
            <person name="Tao W."/>
            <person name="Teichmann S."/>
            <person name="Tobari Y.N."/>
            <person name="Tomimura Y."/>
            <person name="Tsolas J.M."/>
            <person name="Valente V.L."/>
            <person name="Venter E."/>
            <person name="Venter J.C."/>
            <person name="Vicario S."/>
            <person name="Vieira F.G."/>
            <person name="Vilella A.J."/>
            <person name="Villasante A."/>
            <person name="Walenz B."/>
            <person name="Wang J."/>
            <person name="Wasserman M."/>
            <person name="Watts T."/>
            <person name="Wilson D."/>
            <person name="Wilson R.K."/>
            <person name="Wing R.A."/>
            <person name="Wolfner M.F."/>
            <person name="Wong A."/>
            <person name="Wong G.K."/>
            <person name="Wu C.I."/>
            <person name="Wu G."/>
            <person name="Yamamoto D."/>
            <person name="Yang H.P."/>
            <person name="Yang S.P."/>
            <person name="Yorke J.A."/>
            <person name="Yoshida K."/>
            <person name="Zdobnov E."/>
            <person name="Zhang P."/>
            <person name="Zhang Y."/>
            <person name="Zimin A.V."/>
            <person name="Baldwin J."/>
            <person name="Abdouelleil A."/>
            <person name="Abdulkadir J."/>
            <person name="Abebe A."/>
            <person name="Abera B."/>
            <person name="Abreu J."/>
            <person name="Acer S.C."/>
            <person name="Aftuck L."/>
            <person name="Alexander A."/>
            <person name="An P."/>
            <person name="Anderson E."/>
            <person name="Anderson S."/>
            <person name="Arachi H."/>
            <person name="Azer M."/>
            <person name="Bachantsang P."/>
            <person name="Barry A."/>
            <person name="Bayul T."/>
            <person name="Berlin A."/>
            <person name="Bessette D."/>
            <person name="Bloom T."/>
            <person name="Blye J."/>
            <person name="Boguslavskiy L."/>
            <person name="Bonnet C."/>
            <person name="Boukhgalter B."/>
            <person name="Bourzgui I."/>
            <person name="Brown A."/>
            <person name="Cahill P."/>
            <person name="Channer S."/>
            <person name="Cheshatsang Y."/>
            <person name="Chuda L."/>
            <person name="Citroen M."/>
            <person name="Collymore A."/>
            <person name="Cooke P."/>
            <person name="Costello M."/>
            <person name="D'Aco K."/>
            <person name="Daza R."/>
            <person name="De Haan G."/>
            <person name="DeGray S."/>
            <person name="DeMaso C."/>
            <person name="Dhargay N."/>
            <person name="Dooley K."/>
            <person name="Dooley E."/>
            <person name="Doricent M."/>
            <person name="Dorje P."/>
            <person name="Dorjee K."/>
            <person name="Dupes A."/>
            <person name="Elong R."/>
            <person name="Falk J."/>
            <person name="Farina A."/>
            <person name="Faro S."/>
            <person name="Ferguson D."/>
            <person name="Fisher S."/>
            <person name="Foley C.D."/>
            <person name="Franke A."/>
            <person name="Friedrich D."/>
            <person name="Gadbois L."/>
            <person name="Gearin G."/>
            <person name="Gearin C.R."/>
            <person name="Giannoukos G."/>
            <person name="Goode T."/>
            <person name="Graham J."/>
            <person name="Grandbois E."/>
            <person name="Grewal S."/>
            <person name="Gyaltsen K."/>
            <person name="Hafez N."/>
            <person name="Hagos B."/>
            <person name="Hall J."/>
            <person name="Henson C."/>
            <person name="Hollinger A."/>
            <person name="Honan T."/>
            <person name="Huard M.D."/>
            <person name="Hughes L."/>
            <person name="Hurhula B."/>
            <person name="Husby M.E."/>
            <person name="Kamat A."/>
            <person name="Kanga B."/>
            <person name="Kashin S."/>
            <person name="Khazanovich D."/>
            <person name="Kisner P."/>
            <person name="Lance K."/>
            <person name="Lara M."/>
            <person name="Lee W."/>
            <person name="Lennon N."/>
            <person name="Letendre F."/>
            <person name="LeVine R."/>
            <person name="Lipovsky A."/>
            <person name="Liu X."/>
            <person name="Liu J."/>
            <person name="Liu S."/>
            <person name="Lokyitsang T."/>
            <person name="Lokyitsang Y."/>
            <person name="Lubonja R."/>
            <person name="Lui A."/>
            <person name="MacDonald P."/>
            <person name="Magnisalis V."/>
            <person name="Maru K."/>
            <person name="Matthews C."/>
            <person name="McCusker W."/>
            <person name="McDonough S."/>
            <person name="Mehta T."/>
            <person name="Meldrim J."/>
            <person name="Meneus L."/>
            <person name="Mihai O."/>
            <person name="Mihalev A."/>
            <person name="Mihova T."/>
            <person name="Mittelman R."/>
            <person name="Mlenga V."/>
            <person name="Montmayeur A."/>
            <person name="Mulrain L."/>
            <person name="Navidi A."/>
            <person name="Naylor J."/>
            <person name="Negash T."/>
            <person name="Nguyen T."/>
            <person name="Nguyen N."/>
            <person name="Nicol R."/>
            <person name="Norbu C."/>
            <person name="Norbu N."/>
            <person name="Novod N."/>
            <person name="O'Neill B."/>
            <person name="Osman S."/>
            <person name="Markiewicz E."/>
            <person name="Oyono O.L."/>
            <person name="Patti C."/>
            <person name="Phunkhang P."/>
            <person name="Pierre F."/>
            <person name="Priest M."/>
            <person name="Raghuraman S."/>
            <person name="Rege F."/>
            <person name="Reyes R."/>
            <person name="Rise C."/>
            <person name="Rogov P."/>
            <person name="Ross K."/>
            <person name="Ryan E."/>
            <person name="Settipalli S."/>
            <person name="Shea T."/>
            <person name="Sherpa N."/>
            <person name="Shi L."/>
            <person name="Shih D."/>
            <person name="Sparrow T."/>
            <person name="Spaulding J."/>
            <person name="Stalker J."/>
            <person name="Stange-Thomann N."/>
            <person name="Stavropoulos S."/>
            <person name="Stone C."/>
            <person name="Strader C."/>
            <person name="Tesfaye S."/>
            <person name="Thomson T."/>
            <person name="Thoulutsang Y."/>
            <person name="Thoulutsang D."/>
            <person name="Topham K."/>
            <person name="Topping I."/>
            <person name="Tsamla T."/>
            <person name="Vassiliev H."/>
            <person name="Vo A."/>
            <person name="Wangchuk T."/>
            <person name="Wangdi T."/>
            <person name="Weiand M."/>
            <person name="Wilkinson J."/>
            <person name="Wilson A."/>
            <person name="Yadav S."/>
            <person name="Young G."/>
            <person name="Yu Q."/>
            <person name="Zembek L."/>
            <person name="Zhong D."/>
            <person name="Zimmer A."/>
            <person name="Zwirko Z."/>
            <person name="Jaffe D.B."/>
            <person name="Alvarez P."/>
            <person name="Brockman W."/>
            <person name="Butler J."/>
            <person name="Chin C."/>
            <person name="Gnerre S."/>
            <person name="Grabherr M."/>
            <person name="Kleber M."/>
            <person name="Mauceli E."/>
            <person name="MacCallum I."/>
        </authorList>
    </citation>
    <scope>NUCLEOTIDE SEQUENCE [LARGE SCALE GENOMIC DNA]</scope>
    <source>
        <strain evidence="3">Tucson 15081-1352.22</strain>
    </source>
</reference>
<dbReference type="OMA" id="MLQQENR"/>
<dbReference type="EMBL" id="CH933811">
    <property type="protein sequence ID" value="EDW06258.1"/>
    <property type="molecule type" value="Genomic_DNA"/>
</dbReference>
<evidence type="ECO:0000313" key="3">
    <source>
        <dbReference type="Proteomes" id="UP000009192"/>
    </source>
</evidence>
<evidence type="ECO:0000256" key="1">
    <source>
        <dbReference type="SAM" id="MobiDB-lite"/>
    </source>
</evidence>